<feature type="transmembrane region" description="Helical" evidence="8">
    <location>
        <begin position="21"/>
        <end position="42"/>
    </location>
</feature>
<keyword evidence="4" id="KW-1003">Cell membrane</keyword>
<evidence type="ECO:0000256" key="3">
    <source>
        <dbReference type="ARBA" id="ARBA00022448"/>
    </source>
</evidence>
<comment type="similarity">
    <text evidence="2">Belongs to the binding-protein-dependent transport system permease family. FecCD subfamily.</text>
</comment>
<organism evidence="9 10">
    <name type="scientific">Actinokineospora iranica</name>
    <dbReference type="NCBI Taxonomy" id="1271860"/>
    <lineage>
        <taxon>Bacteria</taxon>
        <taxon>Bacillati</taxon>
        <taxon>Actinomycetota</taxon>
        <taxon>Actinomycetes</taxon>
        <taxon>Pseudonocardiales</taxon>
        <taxon>Pseudonocardiaceae</taxon>
        <taxon>Actinokineospora</taxon>
    </lineage>
</organism>
<dbReference type="PANTHER" id="PTHR30472">
    <property type="entry name" value="FERRIC ENTEROBACTIN TRANSPORT SYSTEM PERMEASE PROTEIN"/>
    <property type="match status" value="1"/>
</dbReference>
<feature type="transmembrane region" description="Helical" evidence="8">
    <location>
        <begin position="117"/>
        <end position="150"/>
    </location>
</feature>
<feature type="transmembrane region" description="Helical" evidence="8">
    <location>
        <begin position="156"/>
        <end position="179"/>
    </location>
</feature>
<evidence type="ECO:0000256" key="7">
    <source>
        <dbReference type="ARBA" id="ARBA00023136"/>
    </source>
</evidence>
<dbReference type="Pfam" id="PF01032">
    <property type="entry name" value="FecCD"/>
    <property type="match status" value="1"/>
</dbReference>
<keyword evidence="5 8" id="KW-0812">Transmembrane</keyword>
<keyword evidence="7 8" id="KW-0472">Membrane</keyword>
<sequence>MAVLTYRIGARGPSGEIRPRVLAVCVALAVVAFAAFCVELTVGDYPIDVVDAARALFWYGDPTAVEIVYDLRLPRALVGLFAGLAFGMAGALFQTMARNPLASPEIIGVTEGANTAAVAGIVLGFGGTLSASSLALFGGLVSAVAVYLLAWRQGTTGYRIVLVGIGVAALFTSTTNYLLQRADLFQAQRAVVWLTGSLNLREWRHVAPVAVAVLVLVPLALLMSRWLSALTLGDDTARGLGVPVQKARLGLMLSGVGLVAFATAAAGPVAFVSLVAPQIALRLARRPTPPLLTSALTGAVIVLVGDLMARPFGLPVGIVTGAVGAPYLLWLLARANRVGA</sequence>
<feature type="transmembrane region" description="Helical" evidence="8">
    <location>
        <begin position="206"/>
        <end position="227"/>
    </location>
</feature>
<evidence type="ECO:0000256" key="6">
    <source>
        <dbReference type="ARBA" id="ARBA00022989"/>
    </source>
</evidence>
<evidence type="ECO:0000313" key="9">
    <source>
        <dbReference type="EMBL" id="SDD25090.1"/>
    </source>
</evidence>
<evidence type="ECO:0000256" key="5">
    <source>
        <dbReference type="ARBA" id="ARBA00022692"/>
    </source>
</evidence>
<evidence type="ECO:0000256" key="1">
    <source>
        <dbReference type="ARBA" id="ARBA00004651"/>
    </source>
</evidence>
<proteinExistence type="inferred from homology"/>
<dbReference type="RefSeq" id="WP_091452530.1">
    <property type="nucleotide sequence ID" value="NZ_FMZZ01000009.1"/>
</dbReference>
<evidence type="ECO:0000256" key="8">
    <source>
        <dbReference type="SAM" id="Phobius"/>
    </source>
</evidence>
<feature type="transmembrane region" description="Helical" evidence="8">
    <location>
        <begin position="314"/>
        <end position="333"/>
    </location>
</feature>
<dbReference type="PANTHER" id="PTHR30472:SF24">
    <property type="entry name" value="FERRIC ENTEROBACTIN TRANSPORT SYSTEM PERMEASE PROTEIN FEPG"/>
    <property type="match status" value="1"/>
</dbReference>
<accession>A0A1G6T7M5</accession>
<feature type="transmembrane region" description="Helical" evidence="8">
    <location>
        <begin position="247"/>
        <end position="276"/>
    </location>
</feature>
<dbReference type="InterPro" id="IPR037294">
    <property type="entry name" value="ABC_BtuC-like"/>
</dbReference>
<dbReference type="AlphaFoldDB" id="A0A1G6T7M5"/>
<dbReference type="SUPFAM" id="SSF81345">
    <property type="entry name" value="ABC transporter involved in vitamin B12 uptake, BtuC"/>
    <property type="match status" value="1"/>
</dbReference>
<keyword evidence="3" id="KW-0813">Transport</keyword>
<reference evidence="10" key="1">
    <citation type="submission" date="2016-10" db="EMBL/GenBank/DDBJ databases">
        <authorList>
            <person name="Varghese N."/>
            <person name="Submissions S."/>
        </authorList>
    </citation>
    <scope>NUCLEOTIDE SEQUENCE [LARGE SCALE GENOMIC DNA]</scope>
    <source>
        <strain evidence="10">IBRC-M 10403</strain>
    </source>
</reference>
<dbReference type="STRING" id="1271860.SAMN05216174_10912"/>
<dbReference type="EMBL" id="FMZZ01000009">
    <property type="protein sequence ID" value="SDD25090.1"/>
    <property type="molecule type" value="Genomic_DNA"/>
</dbReference>
<dbReference type="GO" id="GO:0022857">
    <property type="term" value="F:transmembrane transporter activity"/>
    <property type="evidence" value="ECO:0007669"/>
    <property type="project" value="InterPro"/>
</dbReference>
<evidence type="ECO:0000256" key="2">
    <source>
        <dbReference type="ARBA" id="ARBA00007935"/>
    </source>
</evidence>
<dbReference type="CDD" id="cd06550">
    <property type="entry name" value="TM_ABC_iron-siderophores_like"/>
    <property type="match status" value="1"/>
</dbReference>
<dbReference type="InterPro" id="IPR000522">
    <property type="entry name" value="ABC_transptr_permease_BtuC"/>
</dbReference>
<dbReference type="GO" id="GO:0033214">
    <property type="term" value="P:siderophore-iron import into cell"/>
    <property type="evidence" value="ECO:0007669"/>
    <property type="project" value="TreeGrafter"/>
</dbReference>
<comment type="subcellular location">
    <subcellularLocation>
        <location evidence="1">Cell membrane</location>
        <topology evidence="1">Multi-pass membrane protein</topology>
    </subcellularLocation>
</comment>
<keyword evidence="6 8" id="KW-1133">Transmembrane helix</keyword>
<evidence type="ECO:0000313" key="10">
    <source>
        <dbReference type="Proteomes" id="UP000199501"/>
    </source>
</evidence>
<dbReference type="Proteomes" id="UP000199501">
    <property type="component" value="Unassembled WGS sequence"/>
</dbReference>
<dbReference type="GO" id="GO:0005886">
    <property type="term" value="C:plasma membrane"/>
    <property type="evidence" value="ECO:0007669"/>
    <property type="project" value="UniProtKB-SubCell"/>
</dbReference>
<feature type="transmembrane region" description="Helical" evidence="8">
    <location>
        <begin position="76"/>
        <end position="96"/>
    </location>
</feature>
<evidence type="ECO:0000256" key="4">
    <source>
        <dbReference type="ARBA" id="ARBA00022475"/>
    </source>
</evidence>
<keyword evidence="10" id="KW-1185">Reference proteome</keyword>
<protein>
    <submittedName>
        <fullName evidence="9">Iron complex transport system permease protein</fullName>
    </submittedName>
</protein>
<dbReference type="Gene3D" id="1.10.3470.10">
    <property type="entry name" value="ABC transporter involved in vitamin B12 uptake, BtuC"/>
    <property type="match status" value="1"/>
</dbReference>
<dbReference type="OrthoDB" id="4455417at2"/>
<gene>
    <name evidence="9" type="ORF">SAMN05216174_10912</name>
</gene>
<name>A0A1G6T7M5_9PSEU</name>